<accession>A0A830GUL1</accession>
<protein>
    <recommendedName>
        <fullName evidence="7">UbiD family decarboxylase</fullName>
    </recommendedName>
</protein>
<gene>
    <name evidence="5" type="ORF">GCM10007981_05190</name>
</gene>
<comment type="similarity">
    <text evidence="1">Belongs to the UbiD family.</text>
</comment>
<evidence type="ECO:0000256" key="1">
    <source>
        <dbReference type="ARBA" id="ARBA00010021"/>
    </source>
</evidence>
<comment type="caution">
    <text evidence="5">The sequence shown here is derived from an EMBL/GenBank/DDBJ whole genome shotgun (WGS) entry which is preliminary data.</text>
</comment>
<organism evidence="5 6">
    <name type="scientific">Thermocladium modestius</name>
    <dbReference type="NCBI Taxonomy" id="62609"/>
    <lineage>
        <taxon>Archaea</taxon>
        <taxon>Thermoproteota</taxon>
        <taxon>Thermoprotei</taxon>
        <taxon>Thermoproteales</taxon>
        <taxon>Thermoproteaceae</taxon>
        <taxon>Thermocladium</taxon>
    </lineage>
</organism>
<dbReference type="NCBIfam" id="TIGR00148">
    <property type="entry name" value="UbiD family decarboxylase"/>
    <property type="match status" value="1"/>
</dbReference>
<dbReference type="Pfam" id="PF01977">
    <property type="entry name" value="UbiD"/>
    <property type="match status" value="1"/>
</dbReference>
<keyword evidence="6" id="KW-1185">Reference proteome</keyword>
<dbReference type="InterPro" id="IPR048304">
    <property type="entry name" value="UbiD_Rift_dom"/>
</dbReference>
<dbReference type="SUPFAM" id="SSF143968">
    <property type="entry name" value="UbiD C-terminal domain-like"/>
    <property type="match status" value="1"/>
</dbReference>
<evidence type="ECO:0000259" key="3">
    <source>
        <dbReference type="Pfam" id="PF20695"/>
    </source>
</evidence>
<dbReference type="SUPFAM" id="SSF50475">
    <property type="entry name" value="FMN-binding split barrel"/>
    <property type="match status" value="1"/>
</dbReference>
<dbReference type="GO" id="GO:0005737">
    <property type="term" value="C:cytoplasm"/>
    <property type="evidence" value="ECO:0007669"/>
    <property type="project" value="TreeGrafter"/>
</dbReference>
<dbReference type="PANTHER" id="PTHR30108:SF17">
    <property type="entry name" value="FERULIC ACID DECARBOXYLASE 1"/>
    <property type="match status" value="1"/>
</dbReference>
<evidence type="ECO:0008006" key="7">
    <source>
        <dbReference type="Google" id="ProtNLM"/>
    </source>
</evidence>
<dbReference type="InterPro" id="IPR049383">
    <property type="entry name" value="UbiD-like_N"/>
</dbReference>
<evidence type="ECO:0000313" key="5">
    <source>
        <dbReference type="EMBL" id="GGP19849.1"/>
    </source>
</evidence>
<dbReference type="EMBL" id="BMNL01000001">
    <property type="protein sequence ID" value="GGP19849.1"/>
    <property type="molecule type" value="Genomic_DNA"/>
</dbReference>
<dbReference type="Pfam" id="PF20695">
    <property type="entry name" value="UbiD_N"/>
    <property type="match status" value="1"/>
</dbReference>
<dbReference type="Proteomes" id="UP000610960">
    <property type="component" value="Unassembled WGS sequence"/>
</dbReference>
<name>A0A830GUL1_9CREN</name>
<dbReference type="GO" id="GO:0016831">
    <property type="term" value="F:carboxy-lyase activity"/>
    <property type="evidence" value="ECO:0007669"/>
    <property type="project" value="InterPro"/>
</dbReference>
<dbReference type="Gene3D" id="3.40.1670.10">
    <property type="entry name" value="UbiD C-terminal domain-like"/>
    <property type="match status" value="1"/>
</dbReference>
<dbReference type="InterPro" id="IPR002830">
    <property type="entry name" value="UbiD"/>
</dbReference>
<dbReference type="Pfam" id="PF20696">
    <property type="entry name" value="UbiD_C"/>
    <property type="match status" value="1"/>
</dbReference>
<sequence>MHFRDFVDELRRRNQLIDVDDPVSLDLELPAIARSLMYRNGPAAVFKKTKEGTLPPVTNLFGSWERVSLAMGDASINSLDRSLSLMLKPRFASLQGVLKSIGDVAEMGRFLPRTVGRAPVHEVEWSDVDLRRVPAIRQWIGEPGFFYTMGITFIERDGIINYGYYRIQVLGRDRMIMHWMPYRRSADYSSASKEVAVVFGPDPLIMLMAATPIPHPLDKVLVAGMLGGRGIELTEGRSVGVHYPAHAEAVIEAELTGEYAEEGPFGDHVGVYSIRKPYPVARVKAIYSRSDAIIPVTVTGKPVLEDGNMILFANDVIKPMLKLMMTEMVDIYMPPSGLGYIYIVSIRKNMPGQARKVMTMLWSLSPLYGKLIIVVDHDVDVRNMNQVLYAVSAHVNPARDVLVLSDYPTEELDPSTPIPNLGSKVGIDATRKLPEEYGGKQYPEDAATDPAVEGRAAAMVEEILRRWRQ</sequence>
<dbReference type="PANTHER" id="PTHR30108">
    <property type="entry name" value="3-OCTAPRENYL-4-HYDROXYBENZOATE CARBOXY-LYASE-RELATED"/>
    <property type="match status" value="1"/>
</dbReference>
<feature type="domain" description="3-octaprenyl-4-hydroxybenzoate carboxy-lyase-like N-terminal" evidence="3">
    <location>
        <begin position="7"/>
        <end position="81"/>
    </location>
</feature>
<dbReference type="OrthoDB" id="8480at2157"/>
<proteinExistence type="inferred from homology"/>
<dbReference type="AlphaFoldDB" id="A0A830GUL1"/>
<reference evidence="5" key="2">
    <citation type="submission" date="2020-09" db="EMBL/GenBank/DDBJ databases">
        <authorList>
            <person name="Sun Q."/>
            <person name="Ohkuma M."/>
        </authorList>
    </citation>
    <scope>NUCLEOTIDE SEQUENCE</scope>
    <source>
        <strain evidence="5">JCM 10088</strain>
    </source>
</reference>
<dbReference type="InterPro" id="IPR049381">
    <property type="entry name" value="UbiD-like_C"/>
</dbReference>
<reference evidence="5" key="1">
    <citation type="journal article" date="2014" name="Int. J. Syst. Evol. Microbiol.">
        <title>Complete genome sequence of Corynebacterium casei LMG S-19264T (=DSM 44701T), isolated from a smear-ripened cheese.</title>
        <authorList>
            <consortium name="US DOE Joint Genome Institute (JGI-PGF)"/>
            <person name="Walter F."/>
            <person name="Albersmeier A."/>
            <person name="Kalinowski J."/>
            <person name="Ruckert C."/>
        </authorList>
    </citation>
    <scope>NUCLEOTIDE SEQUENCE</scope>
    <source>
        <strain evidence="5">JCM 10088</strain>
    </source>
</reference>
<evidence type="ECO:0000259" key="2">
    <source>
        <dbReference type="Pfam" id="PF01977"/>
    </source>
</evidence>
<evidence type="ECO:0000313" key="6">
    <source>
        <dbReference type="Proteomes" id="UP000610960"/>
    </source>
</evidence>
<feature type="domain" description="3-octaprenyl-4-hydroxybenzoate carboxy-lyase-like C-terminal" evidence="4">
    <location>
        <begin position="317"/>
        <end position="429"/>
    </location>
</feature>
<dbReference type="RefSeq" id="WP_188595876.1">
    <property type="nucleotide sequence ID" value="NZ_BMNL01000001.1"/>
</dbReference>
<feature type="domain" description="3-octaprenyl-4-hydroxybenzoate carboxy-lyase-like Rift-related" evidence="2">
    <location>
        <begin position="116"/>
        <end position="302"/>
    </location>
</feature>
<evidence type="ECO:0000259" key="4">
    <source>
        <dbReference type="Pfam" id="PF20696"/>
    </source>
</evidence>